<sequence length="391" mass="43746">MGLINLLFTFAILAVLALGDTSTNSLNELLMNLQSSNLSVSNVIPRDEPGNNVHIAWAPGKLPEPASEALWCKSISKGTTLLNAMSYTDADAGKTFNPPRPFARSFWDLSLPSPWGWSINLANLQDFCDFEPEPKGYWGMGPFLRSKGLSAKCTSEGGKWVVSQVFHGDYSEKYESVDEQTYVGPDQRRRRMTAAEFIMALNGNDGGCITFSRHGCEIRAADLQPPVPPADFPSLRQSSDVLWALWEKDVSPDQRGNINFFLTLSIENTATLQVIRRALEQTKRQLTQTPAIFDMTTEEGRAILGSPNAIAFAYMLIQHKDVFVNRIIDRVEVMEGLTSHKSPIMFFRVATYAQTRKPPGSAELWKKTEKTKRAFVREHRVMMVANSTLLF</sequence>
<protein>
    <submittedName>
        <fullName evidence="2">Uncharacterized protein</fullName>
    </submittedName>
</protein>
<dbReference type="AlphaFoldDB" id="A0A6A7BM33"/>
<keyword evidence="1" id="KW-0732">Signal</keyword>
<reference evidence="2" key="1">
    <citation type="submission" date="2020-01" db="EMBL/GenBank/DDBJ databases">
        <authorList>
            <consortium name="DOE Joint Genome Institute"/>
            <person name="Haridas S."/>
            <person name="Albert R."/>
            <person name="Binder M."/>
            <person name="Bloem J."/>
            <person name="Labutti K."/>
            <person name="Salamov A."/>
            <person name="Andreopoulos B."/>
            <person name="Baker S.E."/>
            <person name="Barry K."/>
            <person name="Bills G."/>
            <person name="Bluhm B.H."/>
            <person name="Cannon C."/>
            <person name="Castanera R."/>
            <person name="Culley D.E."/>
            <person name="Daum C."/>
            <person name="Ezra D."/>
            <person name="Gonzalez J.B."/>
            <person name="Henrissat B."/>
            <person name="Kuo A."/>
            <person name="Liang C."/>
            <person name="Lipzen A."/>
            <person name="Lutzoni F."/>
            <person name="Magnuson J."/>
            <person name="Mondo S."/>
            <person name="Nolan M."/>
            <person name="Ohm R."/>
            <person name="Pangilinan J."/>
            <person name="Park H.-J."/>
            <person name="Ramirez L."/>
            <person name="Alfaro M."/>
            <person name="Sun H."/>
            <person name="Tritt A."/>
            <person name="Yoshinaga Y."/>
            <person name="Zwiers L.-H."/>
            <person name="Turgeon B.G."/>
            <person name="Goodwin S.B."/>
            <person name="Spatafora J.W."/>
            <person name="Crous P.W."/>
            <person name="Grigoriev I.V."/>
        </authorList>
    </citation>
    <scope>NUCLEOTIDE SEQUENCE</scope>
    <source>
        <strain evidence="2">IPT5</strain>
    </source>
</reference>
<dbReference type="OrthoDB" id="5337308at2759"/>
<feature type="chain" id="PRO_5025434312" evidence="1">
    <location>
        <begin position="20"/>
        <end position="391"/>
    </location>
</feature>
<evidence type="ECO:0000313" key="2">
    <source>
        <dbReference type="EMBL" id="KAF2856443.1"/>
    </source>
</evidence>
<name>A0A6A7BM33_9PLEO</name>
<dbReference type="EMBL" id="MU006289">
    <property type="protein sequence ID" value="KAF2856443.1"/>
    <property type="molecule type" value="Genomic_DNA"/>
</dbReference>
<feature type="signal peptide" evidence="1">
    <location>
        <begin position="1"/>
        <end position="19"/>
    </location>
</feature>
<accession>A0A6A7BM33</accession>
<keyword evidence="3" id="KW-1185">Reference proteome</keyword>
<organism evidence="2 3">
    <name type="scientific">Plenodomus tracheiphilus IPT5</name>
    <dbReference type="NCBI Taxonomy" id="1408161"/>
    <lineage>
        <taxon>Eukaryota</taxon>
        <taxon>Fungi</taxon>
        <taxon>Dikarya</taxon>
        <taxon>Ascomycota</taxon>
        <taxon>Pezizomycotina</taxon>
        <taxon>Dothideomycetes</taxon>
        <taxon>Pleosporomycetidae</taxon>
        <taxon>Pleosporales</taxon>
        <taxon>Pleosporineae</taxon>
        <taxon>Leptosphaeriaceae</taxon>
        <taxon>Plenodomus</taxon>
    </lineage>
</organism>
<proteinExistence type="predicted"/>
<dbReference type="Proteomes" id="UP000799423">
    <property type="component" value="Unassembled WGS sequence"/>
</dbReference>
<evidence type="ECO:0000313" key="3">
    <source>
        <dbReference type="Proteomes" id="UP000799423"/>
    </source>
</evidence>
<evidence type="ECO:0000256" key="1">
    <source>
        <dbReference type="SAM" id="SignalP"/>
    </source>
</evidence>
<gene>
    <name evidence="2" type="ORF">T440DRAFT_550791</name>
</gene>